<sequence length="244" mass="28440">MYKKLSSQRLGNVDIDGLWKLRDVEYLVGDPINVPDLPHLIQGCVGTRNTDLVFAPVNVRKTTKDPFARLSPELCSMAMEHLSIQDVANLRLASSSFTQLPQSYFHHLVRSEMPWVWEIESLPPNQVDWYSLWCELTKADGGSCANEREREYVKKCKEQIYKAARKDLRERGATYIQPYHKDFQDALERANERAEVKLDSTYNFRGQAWPKKTEVRGLRNRRRIYGHVEEILRRVSMLPTDRGE</sequence>
<keyword evidence="2" id="KW-1185">Reference proteome</keyword>
<gene>
    <name evidence="1" type="ORF">LTR37_006911</name>
</gene>
<evidence type="ECO:0000313" key="2">
    <source>
        <dbReference type="Proteomes" id="UP001281147"/>
    </source>
</evidence>
<reference evidence="1" key="1">
    <citation type="submission" date="2023-07" db="EMBL/GenBank/DDBJ databases">
        <title>Black Yeasts Isolated from many extreme environments.</title>
        <authorList>
            <person name="Coleine C."/>
            <person name="Stajich J.E."/>
            <person name="Selbmann L."/>
        </authorList>
    </citation>
    <scope>NUCLEOTIDE SEQUENCE</scope>
    <source>
        <strain evidence="1">CCFEE 5714</strain>
    </source>
</reference>
<dbReference type="Proteomes" id="UP001281147">
    <property type="component" value="Unassembled WGS sequence"/>
</dbReference>
<comment type="caution">
    <text evidence="1">The sequence shown here is derived from an EMBL/GenBank/DDBJ whole genome shotgun (WGS) entry which is preliminary data.</text>
</comment>
<organism evidence="1 2">
    <name type="scientific">Vermiconidia calcicola</name>
    <dbReference type="NCBI Taxonomy" id="1690605"/>
    <lineage>
        <taxon>Eukaryota</taxon>
        <taxon>Fungi</taxon>
        <taxon>Dikarya</taxon>
        <taxon>Ascomycota</taxon>
        <taxon>Pezizomycotina</taxon>
        <taxon>Dothideomycetes</taxon>
        <taxon>Dothideomycetidae</taxon>
        <taxon>Mycosphaerellales</taxon>
        <taxon>Extremaceae</taxon>
        <taxon>Vermiconidia</taxon>
    </lineage>
</organism>
<proteinExistence type="predicted"/>
<name>A0ACC3NF45_9PEZI</name>
<accession>A0ACC3NF45</accession>
<protein>
    <submittedName>
        <fullName evidence="1">Uncharacterized protein</fullName>
    </submittedName>
</protein>
<evidence type="ECO:0000313" key="1">
    <source>
        <dbReference type="EMBL" id="KAK3715686.1"/>
    </source>
</evidence>
<dbReference type="EMBL" id="JAUTXU010000047">
    <property type="protein sequence ID" value="KAK3715686.1"/>
    <property type="molecule type" value="Genomic_DNA"/>
</dbReference>